<name>A0A5C3KLM3_COPMA</name>
<feature type="region of interest" description="Disordered" evidence="1">
    <location>
        <begin position="96"/>
        <end position="124"/>
    </location>
</feature>
<feature type="compositionally biased region" description="Low complexity" evidence="1">
    <location>
        <begin position="154"/>
        <end position="183"/>
    </location>
</feature>
<dbReference type="Proteomes" id="UP000307440">
    <property type="component" value="Unassembled WGS sequence"/>
</dbReference>
<keyword evidence="3" id="KW-1185">Reference proteome</keyword>
<proteinExistence type="predicted"/>
<evidence type="ECO:0000313" key="2">
    <source>
        <dbReference type="EMBL" id="TFK21261.1"/>
    </source>
</evidence>
<feature type="compositionally biased region" description="Basic and acidic residues" evidence="1">
    <location>
        <begin position="96"/>
        <end position="105"/>
    </location>
</feature>
<feature type="compositionally biased region" description="Low complexity" evidence="1">
    <location>
        <begin position="268"/>
        <end position="297"/>
    </location>
</feature>
<accession>A0A5C3KLM3</accession>
<evidence type="ECO:0000313" key="3">
    <source>
        <dbReference type="Proteomes" id="UP000307440"/>
    </source>
</evidence>
<feature type="region of interest" description="Disordered" evidence="1">
    <location>
        <begin position="1"/>
        <end position="24"/>
    </location>
</feature>
<protein>
    <submittedName>
        <fullName evidence="2">Uncharacterized protein</fullName>
    </submittedName>
</protein>
<organism evidence="2 3">
    <name type="scientific">Coprinopsis marcescibilis</name>
    <name type="common">Agaric fungus</name>
    <name type="synonym">Psathyrella marcescibilis</name>
    <dbReference type="NCBI Taxonomy" id="230819"/>
    <lineage>
        <taxon>Eukaryota</taxon>
        <taxon>Fungi</taxon>
        <taxon>Dikarya</taxon>
        <taxon>Basidiomycota</taxon>
        <taxon>Agaricomycotina</taxon>
        <taxon>Agaricomycetes</taxon>
        <taxon>Agaricomycetidae</taxon>
        <taxon>Agaricales</taxon>
        <taxon>Agaricineae</taxon>
        <taxon>Psathyrellaceae</taxon>
        <taxon>Coprinopsis</taxon>
    </lineage>
</organism>
<reference evidence="2 3" key="1">
    <citation type="journal article" date="2019" name="Nat. Ecol. Evol.">
        <title>Megaphylogeny resolves global patterns of mushroom evolution.</title>
        <authorList>
            <person name="Varga T."/>
            <person name="Krizsan K."/>
            <person name="Foldi C."/>
            <person name="Dima B."/>
            <person name="Sanchez-Garcia M."/>
            <person name="Sanchez-Ramirez S."/>
            <person name="Szollosi G.J."/>
            <person name="Szarkandi J.G."/>
            <person name="Papp V."/>
            <person name="Albert L."/>
            <person name="Andreopoulos W."/>
            <person name="Angelini C."/>
            <person name="Antonin V."/>
            <person name="Barry K.W."/>
            <person name="Bougher N.L."/>
            <person name="Buchanan P."/>
            <person name="Buyck B."/>
            <person name="Bense V."/>
            <person name="Catcheside P."/>
            <person name="Chovatia M."/>
            <person name="Cooper J."/>
            <person name="Damon W."/>
            <person name="Desjardin D."/>
            <person name="Finy P."/>
            <person name="Geml J."/>
            <person name="Haridas S."/>
            <person name="Hughes K."/>
            <person name="Justo A."/>
            <person name="Karasinski D."/>
            <person name="Kautmanova I."/>
            <person name="Kiss B."/>
            <person name="Kocsube S."/>
            <person name="Kotiranta H."/>
            <person name="LaButti K.M."/>
            <person name="Lechner B.E."/>
            <person name="Liimatainen K."/>
            <person name="Lipzen A."/>
            <person name="Lukacs Z."/>
            <person name="Mihaltcheva S."/>
            <person name="Morgado L.N."/>
            <person name="Niskanen T."/>
            <person name="Noordeloos M.E."/>
            <person name="Ohm R.A."/>
            <person name="Ortiz-Santana B."/>
            <person name="Ovrebo C."/>
            <person name="Racz N."/>
            <person name="Riley R."/>
            <person name="Savchenko A."/>
            <person name="Shiryaev A."/>
            <person name="Soop K."/>
            <person name="Spirin V."/>
            <person name="Szebenyi C."/>
            <person name="Tomsovsky M."/>
            <person name="Tulloss R.E."/>
            <person name="Uehling J."/>
            <person name="Grigoriev I.V."/>
            <person name="Vagvolgyi C."/>
            <person name="Papp T."/>
            <person name="Martin F.M."/>
            <person name="Miettinen O."/>
            <person name="Hibbett D.S."/>
            <person name="Nagy L.G."/>
        </authorList>
    </citation>
    <scope>NUCLEOTIDE SEQUENCE [LARGE SCALE GENOMIC DNA]</scope>
    <source>
        <strain evidence="2 3">CBS 121175</strain>
    </source>
</reference>
<dbReference type="AlphaFoldDB" id="A0A5C3KLM3"/>
<evidence type="ECO:0000256" key="1">
    <source>
        <dbReference type="SAM" id="MobiDB-lite"/>
    </source>
</evidence>
<feature type="compositionally biased region" description="Polar residues" evidence="1">
    <location>
        <begin position="197"/>
        <end position="212"/>
    </location>
</feature>
<feature type="compositionally biased region" description="Low complexity" evidence="1">
    <location>
        <begin position="317"/>
        <end position="340"/>
    </location>
</feature>
<feature type="compositionally biased region" description="Low complexity" evidence="1">
    <location>
        <begin position="109"/>
        <end position="124"/>
    </location>
</feature>
<gene>
    <name evidence="2" type="ORF">FA15DRAFT_658436</name>
</gene>
<dbReference type="OrthoDB" id="47801at2759"/>
<sequence>MSSSTVAVASPSINTTSTDDLHYSNESPTINIRDLLSRDTTTSSFDFYSPAVFDAMMNNVDEVDAVEEVFIRAQRAAFEALDDAALAKALMASEREAVEKERGRQWELTVRTGSTSTSSRRTVPVPIPDRYALVSPSELGQYRARSAFHSRTGSSSSSTSSASSSTSSSASSASSYTSTATSPPSSPPKNTAPYPVTTATTSNHRQSNTTITVAAKPASANSKVSIAPESGSGSSRSSQFYPPPHNYKSSPQSIPIPFPGSKPSSSRATVPSAPLASSSTLPRHPSPSTSLRSTTSTITAPVVPKAVPARTYTPGPSTSYSSSSARAMRPRSSNAAASASAREVAMGMMADSSAKTDRPIRKAPSYSPGRGKLMCSKCSYIISLDAGRDSQRTLDFTVPNCAFSELVLRGLHVSCPNCTASFCRGCLERVDASSSEYASKNLCGRSCQGGSGCNVKACCKDVCVVAIANCLGVFDAHLGKMRGALSSDAYLELMLSRSDRSTKGLEDVVSGLLDCVYVWLGLYRELTQSQPHPDNHHPHPYPLTNPDSAEYAGAPALHRRLSRLSCLPPTLPSSRTTSKRLAEDTLLPQILHVFLRNENVSDWIRFAGVYGRVLGVLRRLVEAGLGEVLEWTRKVQVQKAGASGLGSQVGARAVAETSVRMLVMRLETHTKSQLMECGNSIRFGGTREKVYRLCDGIMWLLLQDLTA</sequence>
<feature type="region of interest" description="Disordered" evidence="1">
    <location>
        <begin position="146"/>
        <end position="340"/>
    </location>
</feature>
<dbReference type="EMBL" id="ML210273">
    <property type="protein sequence ID" value="TFK21261.1"/>
    <property type="molecule type" value="Genomic_DNA"/>
</dbReference>